<name>A0A0A9DGV8_ARUDO</name>
<proteinExistence type="predicted"/>
<protein>
    <submittedName>
        <fullName evidence="1">Uncharacterized protein</fullName>
    </submittedName>
</protein>
<organism evidence="1">
    <name type="scientific">Arundo donax</name>
    <name type="common">Giant reed</name>
    <name type="synonym">Donax arundinaceus</name>
    <dbReference type="NCBI Taxonomy" id="35708"/>
    <lineage>
        <taxon>Eukaryota</taxon>
        <taxon>Viridiplantae</taxon>
        <taxon>Streptophyta</taxon>
        <taxon>Embryophyta</taxon>
        <taxon>Tracheophyta</taxon>
        <taxon>Spermatophyta</taxon>
        <taxon>Magnoliopsida</taxon>
        <taxon>Liliopsida</taxon>
        <taxon>Poales</taxon>
        <taxon>Poaceae</taxon>
        <taxon>PACMAD clade</taxon>
        <taxon>Arundinoideae</taxon>
        <taxon>Arundineae</taxon>
        <taxon>Arundo</taxon>
    </lineage>
</organism>
<dbReference type="EMBL" id="GBRH01210849">
    <property type="protein sequence ID" value="JAD87046.1"/>
    <property type="molecule type" value="Transcribed_RNA"/>
</dbReference>
<sequence length="45" mass="5081">MPAAAQSAKLYMPMWLSEKLAKVRPNILQILQGMAPSKLLLERSR</sequence>
<dbReference type="AlphaFoldDB" id="A0A0A9DGV8"/>
<evidence type="ECO:0000313" key="1">
    <source>
        <dbReference type="EMBL" id="JAD87046.1"/>
    </source>
</evidence>
<reference evidence="1" key="2">
    <citation type="journal article" date="2015" name="Data Brief">
        <title>Shoot transcriptome of the giant reed, Arundo donax.</title>
        <authorList>
            <person name="Barrero R.A."/>
            <person name="Guerrero F.D."/>
            <person name="Moolhuijzen P."/>
            <person name="Goolsby J.A."/>
            <person name="Tidwell J."/>
            <person name="Bellgard S.E."/>
            <person name="Bellgard M.I."/>
        </authorList>
    </citation>
    <scope>NUCLEOTIDE SEQUENCE</scope>
    <source>
        <tissue evidence="1">Shoot tissue taken approximately 20 cm above the soil surface</tissue>
    </source>
</reference>
<accession>A0A0A9DGV8</accession>
<reference evidence="1" key="1">
    <citation type="submission" date="2014-09" db="EMBL/GenBank/DDBJ databases">
        <authorList>
            <person name="Magalhaes I.L.F."/>
            <person name="Oliveira U."/>
            <person name="Santos F.R."/>
            <person name="Vidigal T.H.D.A."/>
            <person name="Brescovit A.D."/>
            <person name="Santos A.J."/>
        </authorList>
    </citation>
    <scope>NUCLEOTIDE SEQUENCE</scope>
    <source>
        <tissue evidence="1">Shoot tissue taken approximately 20 cm above the soil surface</tissue>
    </source>
</reference>